<dbReference type="PANTHER" id="PTHR31001">
    <property type="entry name" value="UNCHARACTERIZED TRANSCRIPTIONAL REGULATORY PROTEIN"/>
    <property type="match status" value="1"/>
</dbReference>
<dbReference type="CDD" id="cd12148">
    <property type="entry name" value="fungal_TF_MHR"/>
    <property type="match status" value="1"/>
</dbReference>
<dbReference type="Pfam" id="PF04082">
    <property type="entry name" value="Fungal_trans"/>
    <property type="match status" value="1"/>
</dbReference>
<feature type="region of interest" description="Disordered" evidence="4">
    <location>
        <begin position="619"/>
        <end position="668"/>
    </location>
</feature>
<evidence type="ECO:0000256" key="3">
    <source>
        <dbReference type="SAM" id="Coils"/>
    </source>
</evidence>
<keyword evidence="2" id="KW-0539">Nucleus</keyword>
<feature type="domain" description="Xylanolytic transcriptional activator regulatory" evidence="5">
    <location>
        <begin position="223"/>
        <end position="294"/>
    </location>
</feature>
<accession>A0ABQ9NJA1</accession>
<keyword evidence="7" id="KW-1185">Reference proteome</keyword>
<feature type="compositionally biased region" description="Polar residues" evidence="4">
    <location>
        <begin position="621"/>
        <end position="631"/>
    </location>
</feature>
<keyword evidence="3" id="KW-0175">Coiled coil</keyword>
<dbReference type="SMART" id="SM00906">
    <property type="entry name" value="Fungal_trans"/>
    <property type="match status" value="1"/>
</dbReference>
<dbReference type="PANTHER" id="PTHR31001:SF87">
    <property type="entry name" value="COL-21"/>
    <property type="match status" value="1"/>
</dbReference>
<dbReference type="InterPro" id="IPR050613">
    <property type="entry name" value="Sec_Metabolite_Reg"/>
</dbReference>
<dbReference type="Proteomes" id="UP001172684">
    <property type="component" value="Unassembled WGS sequence"/>
</dbReference>
<evidence type="ECO:0000256" key="2">
    <source>
        <dbReference type="ARBA" id="ARBA00023242"/>
    </source>
</evidence>
<sequence>MVFWNPKALGYAEQGLLVAFHPGGIGFLGGVEEQVRRHGNNELLGMFQQKRKVPVYKRDQSPYVFHQSRQVQDLQSQLADAKQQIHHLRAMYEGGAMETSARSADVPALKLPDIHPSSERKRTLPTMNNFDHVRKNIRIYSRGTFRGVHQEWVSLFFAVLAIGTLQTTDTPSNGARPDVEGVDYLNTSAKTINTWTDELNIDQARTSLLISIFLVEMNLKSAGWVWLGAAVKIAQDIGLHCECGPWPVIEGEVRRRVWWTIFTCDRFLSLEVGRPPLIDDDDTDVEWPCPVDDYYIRPGGITKPPGGSNPQHSLTVLIPVVRLIGQLKKTLKARFIPPGVLKTYDDYFRSLTASFPEPFQTNRDTYLDPMWLTHAFTLQMARFFLYRHNLSTACRPADRVDALSRCHTVALDTVQYVVRGMQSPPASPEQQRYSGGYQEQSWRAKVVSTTTSVMCTHLWRCTLILCFRADYTNALSCVRVSSAVGDLRLVNNACGRNLAFFLDRLTERVQSGNGSQQQLEMDEEMLAYVSGDMQGCTENSWVWTGSETGMKLNNGSSHFNFGGPLHPSTDANARDGGDMASDALSLRHILTDSEKREWGGWERVERMIRNLLDDQRKRAQHSQAYYHQPSHNPGKRLHLAPPEVPAPGPASSGTSPNGTSRISIANII</sequence>
<evidence type="ECO:0000256" key="1">
    <source>
        <dbReference type="ARBA" id="ARBA00004123"/>
    </source>
</evidence>
<feature type="compositionally biased region" description="Low complexity" evidence="4">
    <location>
        <begin position="649"/>
        <end position="660"/>
    </location>
</feature>
<gene>
    <name evidence="6" type="ORF">H2201_008863</name>
</gene>
<evidence type="ECO:0000259" key="5">
    <source>
        <dbReference type="SMART" id="SM00906"/>
    </source>
</evidence>
<evidence type="ECO:0000313" key="6">
    <source>
        <dbReference type="EMBL" id="KAJ9655172.1"/>
    </source>
</evidence>
<protein>
    <recommendedName>
        <fullName evidence="5">Xylanolytic transcriptional activator regulatory domain-containing protein</fullName>
    </recommendedName>
</protein>
<organism evidence="6 7">
    <name type="scientific">Coniosporium apollinis</name>
    <dbReference type="NCBI Taxonomy" id="61459"/>
    <lineage>
        <taxon>Eukaryota</taxon>
        <taxon>Fungi</taxon>
        <taxon>Dikarya</taxon>
        <taxon>Ascomycota</taxon>
        <taxon>Pezizomycotina</taxon>
        <taxon>Dothideomycetes</taxon>
        <taxon>Dothideomycetes incertae sedis</taxon>
        <taxon>Coniosporium</taxon>
    </lineage>
</organism>
<comment type="subcellular location">
    <subcellularLocation>
        <location evidence="1">Nucleus</location>
    </subcellularLocation>
</comment>
<dbReference type="EMBL" id="JAPDRL010000187">
    <property type="protein sequence ID" value="KAJ9655172.1"/>
    <property type="molecule type" value="Genomic_DNA"/>
</dbReference>
<feature type="coiled-coil region" evidence="3">
    <location>
        <begin position="64"/>
        <end position="91"/>
    </location>
</feature>
<proteinExistence type="predicted"/>
<reference evidence="6" key="1">
    <citation type="submission" date="2022-10" db="EMBL/GenBank/DDBJ databases">
        <title>Culturing micro-colonial fungi from biological soil crusts in the Mojave desert and describing Neophaeococcomyces mojavensis, and introducing the new genera and species Taxawa tesnikishii.</title>
        <authorList>
            <person name="Kurbessoian T."/>
            <person name="Stajich J.E."/>
        </authorList>
    </citation>
    <scope>NUCLEOTIDE SEQUENCE</scope>
    <source>
        <strain evidence="6">TK_1</strain>
    </source>
</reference>
<comment type="caution">
    <text evidence="6">The sequence shown here is derived from an EMBL/GenBank/DDBJ whole genome shotgun (WGS) entry which is preliminary data.</text>
</comment>
<dbReference type="InterPro" id="IPR007219">
    <property type="entry name" value="XnlR_reg_dom"/>
</dbReference>
<evidence type="ECO:0000313" key="7">
    <source>
        <dbReference type="Proteomes" id="UP001172684"/>
    </source>
</evidence>
<name>A0ABQ9NJA1_9PEZI</name>
<evidence type="ECO:0000256" key="4">
    <source>
        <dbReference type="SAM" id="MobiDB-lite"/>
    </source>
</evidence>